<evidence type="ECO:0000256" key="1">
    <source>
        <dbReference type="RuleBase" id="RU003682"/>
    </source>
</evidence>
<dbReference type="SUPFAM" id="SSF51197">
    <property type="entry name" value="Clavaminate synthase-like"/>
    <property type="match status" value="1"/>
</dbReference>
<reference evidence="3 4" key="1">
    <citation type="submission" date="2020-10" db="EMBL/GenBank/DDBJ databases">
        <title>The Coptis chinensis genome and diversification of protoberbering-type alkaloids.</title>
        <authorList>
            <person name="Wang B."/>
            <person name="Shu S."/>
            <person name="Song C."/>
            <person name="Liu Y."/>
        </authorList>
    </citation>
    <scope>NUCLEOTIDE SEQUENCE [LARGE SCALE GENOMIC DNA]</scope>
    <source>
        <strain evidence="3">HL-2020</strain>
        <tissue evidence="3">Leaf</tissue>
    </source>
</reference>
<proteinExistence type="inferred from homology"/>
<comment type="caution">
    <text evidence="3">The sequence shown here is derived from an EMBL/GenBank/DDBJ whole genome shotgun (WGS) entry which is preliminary data.</text>
</comment>
<dbReference type="AlphaFoldDB" id="A0A835HUW3"/>
<dbReference type="PROSITE" id="PS51471">
    <property type="entry name" value="FE2OG_OXY"/>
    <property type="match status" value="1"/>
</dbReference>
<dbReference type="OrthoDB" id="288590at2759"/>
<sequence length="399" mass="44355">MSSTRNELEYNRVEELKAFDDTKAGVKGLIDSGILKVPKMFIRPPNEVNYKSDHNVPQFQVPVIDLRAAQWRDSLLYETSPADLSDLSKDHDELPAVCRDIIIEFGKQLAILGDTLFQLFSESLGLKADHLKNMNCGEACTLVSHYYPACPEPELVLGNAKHTDPAFFAILLQNDIDGLQVRHKDHWVDVHPLPGSLVVNIGDLLQIASNDKLKSIEHRVLANRLGPRISASCFFKYHFDTKPRGPFKELISDESGPLYRDFSMKETATQCTSMATLSATVLKGGLCSSFRGSWGTSVHGEDQIMLANSVPKWNRVAKPTRSSPMMKNVNEGKGLFAPIVVVTRDIVGKKRFNQLRGKAIALHSQVITEFCKSIGADAKQRQGLIRLAKKNGERLGFLA</sequence>
<dbReference type="InterPro" id="IPR044861">
    <property type="entry name" value="IPNS-like_FE2OG_OXY"/>
</dbReference>
<evidence type="ECO:0000313" key="4">
    <source>
        <dbReference type="Proteomes" id="UP000631114"/>
    </source>
</evidence>
<dbReference type="EMBL" id="JADFTS010000005">
    <property type="protein sequence ID" value="KAF9604832.1"/>
    <property type="molecule type" value="Genomic_DNA"/>
</dbReference>
<dbReference type="GO" id="GO:0009773">
    <property type="term" value="P:photosynthetic electron transport in photosystem I"/>
    <property type="evidence" value="ECO:0007669"/>
    <property type="project" value="InterPro"/>
</dbReference>
<name>A0A835HUW3_9MAGN</name>
<accession>A0A835HUW3</accession>
<keyword evidence="4" id="KW-1185">Reference proteome</keyword>
<dbReference type="PANTHER" id="PTHR35709:SF1">
    <property type="entry name" value="PROTEIN PROTON GRADIENT REGULATION 5, CHLOROPLASTIC"/>
    <property type="match status" value="1"/>
</dbReference>
<dbReference type="InterPro" id="IPR027443">
    <property type="entry name" value="IPNS-like_sf"/>
</dbReference>
<keyword evidence="1" id="KW-0560">Oxidoreductase</keyword>
<evidence type="ECO:0000259" key="2">
    <source>
        <dbReference type="PROSITE" id="PS51471"/>
    </source>
</evidence>
<keyword evidence="1" id="KW-0479">Metal-binding</keyword>
<feature type="domain" description="Fe2OG dioxygenase" evidence="2">
    <location>
        <begin position="136"/>
        <end position="238"/>
    </location>
</feature>
<dbReference type="Proteomes" id="UP000631114">
    <property type="component" value="Unassembled WGS sequence"/>
</dbReference>
<dbReference type="Pfam" id="PF03171">
    <property type="entry name" value="2OG-FeII_Oxy"/>
    <property type="match status" value="1"/>
</dbReference>
<organism evidence="3 4">
    <name type="scientific">Coptis chinensis</name>
    <dbReference type="NCBI Taxonomy" id="261450"/>
    <lineage>
        <taxon>Eukaryota</taxon>
        <taxon>Viridiplantae</taxon>
        <taxon>Streptophyta</taxon>
        <taxon>Embryophyta</taxon>
        <taxon>Tracheophyta</taxon>
        <taxon>Spermatophyta</taxon>
        <taxon>Magnoliopsida</taxon>
        <taxon>Ranunculales</taxon>
        <taxon>Ranunculaceae</taxon>
        <taxon>Coptidoideae</taxon>
        <taxon>Coptis</taxon>
    </lineage>
</organism>
<gene>
    <name evidence="3" type="ORF">IFM89_010507</name>
</gene>
<dbReference type="GO" id="GO:0009507">
    <property type="term" value="C:chloroplast"/>
    <property type="evidence" value="ECO:0007669"/>
    <property type="project" value="TreeGrafter"/>
</dbReference>
<comment type="similarity">
    <text evidence="1">Belongs to the iron/ascorbate-dependent oxidoreductase family.</text>
</comment>
<dbReference type="GO" id="GO:0009055">
    <property type="term" value="F:electron transfer activity"/>
    <property type="evidence" value="ECO:0007669"/>
    <property type="project" value="TreeGrafter"/>
</dbReference>
<dbReference type="Gene3D" id="2.60.120.330">
    <property type="entry name" value="B-lactam Antibiotic, Isopenicillin N Synthase, Chain"/>
    <property type="match status" value="2"/>
</dbReference>
<evidence type="ECO:0000313" key="3">
    <source>
        <dbReference type="EMBL" id="KAF9604832.1"/>
    </source>
</evidence>
<dbReference type="GO" id="GO:0016491">
    <property type="term" value="F:oxidoreductase activity"/>
    <property type="evidence" value="ECO:0007669"/>
    <property type="project" value="UniProtKB-KW"/>
</dbReference>
<dbReference type="GO" id="GO:0009644">
    <property type="term" value="P:response to high light intensity"/>
    <property type="evidence" value="ECO:0007669"/>
    <property type="project" value="InterPro"/>
</dbReference>
<dbReference type="InterPro" id="IPR037497">
    <property type="entry name" value="PGR5"/>
</dbReference>
<protein>
    <recommendedName>
        <fullName evidence="2">Fe2OG dioxygenase domain-containing protein</fullName>
    </recommendedName>
</protein>
<dbReference type="PANTHER" id="PTHR35709">
    <property type="entry name" value="PROTEIN PROTON GRADIENT REGULATION 5, CHLOROPLASTIC"/>
    <property type="match status" value="1"/>
</dbReference>
<dbReference type="InterPro" id="IPR005123">
    <property type="entry name" value="Oxoglu/Fe-dep_dioxygenase_dom"/>
</dbReference>
<dbReference type="GO" id="GO:0046872">
    <property type="term" value="F:metal ion binding"/>
    <property type="evidence" value="ECO:0007669"/>
    <property type="project" value="UniProtKB-KW"/>
</dbReference>
<keyword evidence="1" id="KW-0408">Iron</keyword>